<evidence type="ECO:0000256" key="1">
    <source>
        <dbReference type="SAM" id="MobiDB-lite"/>
    </source>
</evidence>
<protein>
    <submittedName>
        <fullName evidence="2">Uncharacterized protein</fullName>
    </submittedName>
</protein>
<organism evidence="2 3">
    <name type="scientific">Porites evermanni</name>
    <dbReference type="NCBI Taxonomy" id="104178"/>
    <lineage>
        <taxon>Eukaryota</taxon>
        <taxon>Metazoa</taxon>
        <taxon>Cnidaria</taxon>
        <taxon>Anthozoa</taxon>
        <taxon>Hexacorallia</taxon>
        <taxon>Scleractinia</taxon>
        <taxon>Fungiina</taxon>
        <taxon>Poritidae</taxon>
        <taxon>Porites</taxon>
    </lineage>
</organism>
<comment type="caution">
    <text evidence="2">The sequence shown here is derived from an EMBL/GenBank/DDBJ whole genome shotgun (WGS) entry which is preliminary data.</text>
</comment>
<proteinExistence type="predicted"/>
<feature type="compositionally biased region" description="Polar residues" evidence="1">
    <location>
        <begin position="79"/>
        <end position="103"/>
    </location>
</feature>
<reference evidence="2 3" key="1">
    <citation type="submission" date="2022-05" db="EMBL/GenBank/DDBJ databases">
        <authorList>
            <consortium name="Genoscope - CEA"/>
            <person name="William W."/>
        </authorList>
    </citation>
    <scope>NUCLEOTIDE SEQUENCE [LARGE SCALE GENOMIC DNA]</scope>
</reference>
<dbReference type="Proteomes" id="UP001159427">
    <property type="component" value="Unassembled WGS sequence"/>
</dbReference>
<feature type="non-terminal residue" evidence="2">
    <location>
        <position position="1"/>
    </location>
</feature>
<feature type="region of interest" description="Disordered" evidence="1">
    <location>
        <begin position="1"/>
        <end position="142"/>
    </location>
</feature>
<feature type="compositionally biased region" description="Polar residues" evidence="1">
    <location>
        <begin position="1"/>
        <end position="22"/>
    </location>
</feature>
<evidence type="ECO:0000313" key="3">
    <source>
        <dbReference type="Proteomes" id="UP001159427"/>
    </source>
</evidence>
<feature type="non-terminal residue" evidence="2">
    <location>
        <position position="156"/>
    </location>
</feature>
<dbReference type="EMBL" id="CALNXI010000017">
    <property type="protein sequence ID" value="CAH3014990.1"/>
    <property type="molecule type" value="Genomic_DNA"/>
</dbReference>
<name>A0ABN8LD31_9CNID</name>
<gene>
    <name evidence="2" type="ORF">PEVE_00009986</name>
</gene>
<accession>A0ABN8LD31</accession>
<sequence>PTTNRYSTEQNSRSSIETSLKTSRIAWGEHVTPPSTTTEMTGGKSHEVLHSGTHALLEQFHDLTPPSTAGSSIPMESKIPTSSSRELSGHSPNDRTGASSHYPNGTERDERQTLQSVGGVQHASDSDATASSDDTDDLLSYEPVLEGDRQYLRMRM</sequence>
<keyword evidence="3" id="KW-1185">Reference proteome</keyword>
<evidence type="ECO:0000313" key="2">
    <source>
        <dbReference type="EMBL" id="CAH3014990.1"/>
    </source>
</evidence>